<dbReference type="EMBL" id="JABSTV010001248">
    <property type="protein sequence ID" value="KAH7967927.1"/>
    <property type="molecule type" value="Genomic_DNA"/>
</dbReference>
<comment type="catalytic activity">
    <reaction evidence="10">
        <text>a very-long-chain acyl-CoA + malonyl-CoA + H(+) = a very-long-chain 3-oxoacyl-CoA + CO2 + CoA</text>
        <dbReference type="Rhea" id="RHEA:32727"/>
        <dbReference type="ChEBI" id="CHEBI:15378"/>
        <dbReference type="ChEBI" id="CHEBI:16526"/>
        <dbReference type="ChEBI" id="CHEBI:57287"/>
        <dbReference type="ChEBI" id="CHEBI:57384"/>
        <dbReference type="ChEBI" id="CHEBI:90725"/>
        <dbReference type="ChEBI" id="CHEBI:90736"/>
        <dbReference type="EC" id="2.3.1.199"/>
    </reaction>
</comment>
<gene>
    <name evidence="11" type="ORF">HPB52_004166</name>
</gene>
<evidence type="ECO:0000313" key="11">
    <source>
        <dbReference type="EMBL" id="KAH7967927.1"/>
    </source>
</evidence>
<dbReference type="GO" id="GO:0034626">
    <property type="term" value="P:fatty acid elongation, polyunsaturated fatty acid"/>
    <property type="evidence" value="ECO:0007669"/>
    <property type="project" value="TreeGrafter"/>
</dbReference>
<feature type="transmembrane region" description="Helical" evidence="10">
    <location>
        <begin position="141"/>
        <end position="160"/>
    </location>
</feature>
<dbReference type="OMA" id="CLRPLIM"/>
<dbReference type="PANTHER" id="PTHR11157">
    <property type="entry name" value="FATTY ACID ACYL TRANSFERASE-RELATED"/>
    <property type="match status" value="1"/>
</dbReference>
<evidence type="ECO:0000256" key="8">
    <source>
        <dbReference type="ARBA" id="ARBA00023136"/>
    </source>
</evidence>
<dbReference type="InterPro" id="IPR002076">
    <property type="entry name" value="ELO_fam"/>
</dbReference>
<evidence type="ECO:0000256" key="1">
    <source>
        <dbReference type="ARBA" id="ARBA00004141"/>
    </source>
</evidence>
<keyword evidence="9 10" id="KW-0275">Fatty acid biosynthesis</keyword>
<dbReference type="GO" id="GO:0030148">
    <property type="term" value="P:sphingolipid biosynthetic process"/>
    <property type="evidence" value="ECO:0007669"/>
    <property type="project" value="TreeGrafter"/>
</dbReference>
<dbReference type="GO" id="GO:0019367">
    <property type="term" value="P:fatty acid elongation, saturated fatty acid"/>
    <property type="evidence" value="ECO:0007669"/>
    <property type="project" value="TreeGrafter"/>
</dbReference>
<keyword evidence="12" id="KW-1185">Reference proteome</keyword>
<dbReference type="GO" id="GO:0005789">
    <property type="term" value="C:endoplasmic reticulum membrane"/>
    <property type="evidence" value="ECO:0007669"/>
    <property type="project" value="TreeGrafter"/>
</dbReference>
<comment type="similarity">
    <text evidence="10">Belongs to the ELO family.</text>
</comment>
<dbReference type="GO" id="GO:0034625">
    <property type="term" value="P:fatty acid elongation, monounsaturated fatty acid"/>
    <property type="evidence" value="ECO:0007669"/>
    <property type="project" value="TreeGrafter"/>
</dbReference>
<evidence type="ECO:0000256" key="9">
    <source>
        <dbReference type="ARBA" id="ARBA00023160"/>
    </source>
</evidence>
<keyword evidence="5 10" id="KW-0276">Fatty acid metabolism</keyword>
<dbReference type="PANTHER" id="PTHR11157:SF69">
    <property type="entry name" value="ELONGATION OF VERY LONG CHAIN FATTY ACIDS PROTEIN 7"/>
    <property type="match status" value="1"/>
</dbReference>
<feature type="transmembrane region" description="Helical" evidence="10">
    <location>
        <begin position="115"/>
        <end position="134"/>
    </location>
</feature>
<dbReference type="OrthoDB" id="434092at2759"/>
<feature type="transmembrane region" description="Helical" evidence="10">
    <location>
        <begin position="232"/>
        <end position="254"/>
    </location>
</feature>
<keyword evidence="3 10" id="KW-0808">Transferase</keyword>
<keyword evidence="2 10" id="KW-0444">Lipid biosynthesis</keyword>
<comment type="subcellular location">
    <subcellularLocation>
        <location evidence="1">Membrane</location>
        <topology evidence="1">Multi-pass membrane protein</topology>
    </subcellularLocation>
</comment>
<comment type="caution">
    <text evidence="11">The sequence shown here is derived from an EMBL/GenBank/DDBJ whole genome shotgun (WGS) entry which is preliminary data.</text>
</comment>
<evidence type="ECO:0000313" key="12">
    <source>
        <dbReference type="Proteomes" id="UP000821837"/>
    </source>
</evidence>
<dbReference type="AlphaFoldDB" id="A0A9D4Q4T3"/>
<accession>A0A9D4Q4T3</accession>
<name>A0A9D4Q4T3_RHISA</name>
<proteinExistence type="inferred from homology"/>
<evidence type="ECO:0000256" key="10">
    <source>
        <dbReference type="RuleBase" id="RU361115"/>
    </source>
</evidence>
<keyword evidence="8 10" id="KW-0472">Membrane</keyword>
<evidence type="ECO:0000256" key="5">
    <source>
        <dbReference type="ARBA" id="ARBA00022832"/>
    </source>
</evidence>
<keyword evidence="4 10" id="KW-0812">Transmembrane</keyword>
<dbReference type="Pfam" id="PF01151">
    <property type="entry name" value="ELO"/>
    <property type="match status" value="1"/>
</dbReference>
<evidence type="ECO:0000256" key="6">
    <source>
        <dbReference type="ARBA" id="ARBA00022989"/>
    </source>
</evidence>
<feature type="transmembrane region" description="Helical" evidence="10">
    <location>
        <begin position="172"/>
        <end position="192"/>
    </location>
</feature>
<dbReference type="VEuPathDB" id="VectorBase:RSAN_046165"/>
<reference evidence="11" key="1">
    <citation type="journal article" date="2020" name="Cell">
        <title>Large-Scale Comparative Analyses of Tick Genomes Elucidate Their Genetic Diversity and Vector Capacities.</title>
        <authorList>
            <consortium name="Tick Genome and Microbiome Consortium (TIGMIC)"/>
            <person name="Jia N."/>
            <person name="Wang J."/>
            <person name="Shi W."/>
            <person name="Du L."/>
            <person name="Sun Y."/>
            <person name="Zhan W."/>
            <person name="Jiang J.F."/>
            <person name="Wang Q."/>
            <person name="Zhang B."/>
            <person name="Ji P."/>
            <person name="Bell-Sakyi L."/>
            <person name="Cui X.M."/>
            <person name="Yuan T.T."/>
            <person name="Jiang B.G."/>
            <person name="Yang W.F."/>
            <person name="Lam T.T."/>
            <person name="Chang Q.C."/>
            <person name="Ding S.J."/>
            <person name="Wang X.J."/>
            <person name="Zhu J.G."/>
            <person name="Ruan X.D."/>
            <person name="Zhao L."/>
            <person name="Wei J.T."/>
            <person name="Ye R.Z."/>
            <person name="Que T.C."/>
            <person name="Du C.H."/>
            <person name="Zhou Y.H."/>
            <person name="Cheng J.X."/>
            <person name="Dai P.F."/>
            <person name="Guo W.B."/>
            <person name="Han X.H."/>
            <person name="Huang E.J."/>
            <person name="Li L.F."/>
            <person name="Wei W."/>
            <person name="Gao Y.C."/>
            <person name="Liu J.Z."/>
            <person name="Shao H.Z."/>
            <person name="Wang X."/>
            <person name="Wang C.C."/>
            <person name="Yang T.C."/>
            <person name="Huo Q.B."/>
            <person name="Li W."/>
            <person name="Chen H.Y."/>
            <person name="Chen S.E."/>
            <person name="Zhou L.G."/>
            <person name="Ni X.B."/>
            <person name="Tian J.H."/>
            <person name="Sheng Y."/>
            <person name="Liu T."/>
            <person name="Pan Y.S."/>
            <person name="Xia L.Y."/>
            <person name="Li J."/>
            <person name="Zhao F."/>
            <person name="Cao W.C."/>
        </authorList>
    </citation>
    <scope>NUCLEOTIDE SEQUENCE</scope>
    <source>
        <strain evidence="11">Rsan-2018</strain>
    </source>
</reference>
<dbReference type="GO" id="GO:0042761">
    <property type="term" value="P:very long-chain fatty acid biosynthetic process"/>
    <property type="evidence" value="ECO:0007669"/>
    <property type="project" value="TreeGrafter"/>
</dbReference>
<evidence type="ECO:0000256" key="7">
    <source>
        <dbReference type="ARBA" id="ARBA00023098"/>
    </source>
</evidence>
<dbReference type="EC" id="2.3.1.199" evidence="10"/>
<reference evidence="11" key="2">
    <citation type="submission" date="2021-09" db="EMBL/GenBank/DDBJ databases">
        <authorList>
            <person name="Jia N."/>
            <person name="Wang J."/>
            <person name="Shi W."/>
            <person name="Du L."/>
            <person name="Sun Y."/>
            <person name="Zhan W."/>
            <person name="Jiang J."/>
            <person name="Wang Q."/>
            <person name="Zhang B."/>
            <person name="Ji P."/>
            <person name="Sakyi L.B."/>
            <person name="Cui X."/>
            <person name="Yuan T."/>
            <person name="Jiang B."/>
            <person name="Yang W."/>
            <person name="Lam T.T.-Y."/>
            <person name="Chang Q."/>
            <person name="Ding S."/>
            <person name="Wang X."/>
            <person name="Zhu J."/>
            <person name="Ruan X."/>
            <person name="Zhao L."/>
            <person name="Wei J."/>
            <person name="Que T."/>
            <person name="Du C."/>
            <person name="Cheng J."/>
            <person name="Dai P."/>
            <person name="Han X."/>
            <person name="Huang E."/>
            <person name="Gao Y."/>
            <person name="Liu J."/>
            <person name="Shao H."/>
            <person name="Ye R."/>
            <person name="Li L."/>
            <person name="Wei W."/>
            <person name="Wang X."/>
            <person name="Wang C."/>
            <person name="Huo Q."/>
            <person name="Li W."/>
            <person name="Guo W."/>
            <person name="Chen H."/>
            <person name="Chen S."/>
            <person name="Zhou L."/>
            <person name="Zhou L."/>
            <person name="Ni X."/>
            <person name="Tian J."/>
            <person name="Zhou Y."/>
            <person name="Sheng Y."/>
            <person name="Liu T."/>
            <person name="Pan Y."/>
            <person name="Xia L."/>
            <person name="Li J."/>
            <person name="Zhao F."/>
            <person name="Cao W."/>
        </authorList>
    </citation>
    <scope>NUCLEOTIDE SEQUENCE</scope>
    <source>
        <strain evidence="11">Rsan-2018</strain>
        <tissue evidence="11">Larvae</tissue>
    </source>
</reference>
<keyword evidence="7 10" id="KW-0443">Lipid metabolism</keyword>
<feature type="transmembrane region" description="Helical" evidence="10">
    <location>
        <begin position="26"/>
        <end position="43"/>
    </location>
</feature>
<feature type="transmembrane region" description="Helical" evidence="10">
    <location>
        <begin position="64"/>
        <end position="84"/>
    </location>
</feature>
<dbReference type="GO" id="GO:0009922">
    <property type="term" value="F:fatty acid elongase activity"/>
    <property type="evidence" value="ECO:0007669"/>
    <property type="project" value="UniProtKB-EC"/>
</dbReference>
<organism evidence="11 12">
    <name type="scientific">Rhipicephalus sanguineus</name>
    <name type="common">Brown dog tick</name>
    <name type="synonym">Ixodes sanguineus</name>
    <dbReference type="NCBI Taxonomy" id="34632"/>
    <lineage>
        <taxon>Eukaryota</taxon>
        <taxon>Metazoa</taxon>
        <taxon>Ecdysozoa</taxon>
        <taxon>Arthropoda</taxon>
        <taxon>Chelicerata</taxon>
        <taxon>Arachnida</taxon>
        <taxon>Acari</taxon>
        <taxon>Parasitiformes</taxon>
        <taxon>Ixodida</taxon>
        <taxon>Ixodoidea</taxon>
        <taxon>Ixodidae</taxon>
        <taxon>Rhipicephalinae</taxon>
        <taxon>Rhipicephalus</taxon>
        <taxon>Rhipicephalus</taxon>
    </lineage>
</organism>
<dbReference type="Proteomes" id="UP000821837">
    <property type="component" value="Unassembled WGS sequence"/>
</dbReference>
<evidence type="ECO:0000256" key="4">
    <source>
        <dbReference type="ARBA" id="ARBA00022692"/>
    </source>
</evidence>
<evidence type="ECO:0000256" key="3">
    <source>
        <dbReference type="ARBA" id="ARBA00022679"/>
    </source>
</evidence>
<keyword evidence="6 10" id="KW-1133">Transmembrane helix</keyword>
<evidence type="ECO:0000256" key="2">
    <source>
        <dbReference type="ARBA" id="ARBA00022516"/>
    </source>
</evidence>
<protein>
    <recommendedName>
        <fullName evidence="10">Elongation of very long chain fatty acids protein</fullName>
        <ecNumber evidence="10">2.3.1.199</ecNumber>
    </recommendedName>
    <alternativeName>
        <fullName evidence="10">Very-long-chain 3-oxoacyl-CoA synthase</fullName>
    </alternativeName>
</protein>
<feature type="transmembrane region" description="Helical" evidence="10">
    <location>
        <begin position="204"/>
        <end position="226"/>
    </location>
</feature>
<sequence length="264" mass="30676">MSSPLTQLRKGQWLPPRDPRTLDWKLAGNVPFITTVILFYIYVVKFVGPRFMKGREPFKCLRPLIMVHNAAMIVVNVYFLFAIGSRTHFGGGASFFCQGLDLSGSANSIEVADILWWYLMVRIVDFLDTVFFVLRKKDSHVSVLHVGHHVMVVFTGWFGITYGPDGQAVLMVHVNTFVHVVMYTYYFLTLLGPRFQRYLWWKRYLTQLQIAQFIFMLVHAPIPLFVDCGYPLAHVLVIMSQVAFYFVMFVRFYMQAYRKRAKAA</sequence>